<dbReference type="OrthoDB" id="260519at2759"/>
<evidence type="ECO:0000256" key="12">
    <source>
        <dbReference type="RuleBase" id="RU362121"/>
    </source>
</evidence>
<evidence type="ECO:0000256" key="13">
    <source>
        <dbReference type="SAM" id="MobiDB-lite"/>
    </source>
</evidence>
<dbReference type="InterPro" id="IPR001199">
    <property type="entry name" value="Cyt_B5-like_heme/steroid-bd"/>
</dbReference>
<accession>A0A022RTL6</accession>
<dbReference type="GO" id="GO:0020037">
    <property type="term" value="F:heme binding"/>
    <property type="evidence" value="ECO:0000318"/>
    <property type="project" value="GO_Central"/>
</dbReference>
<dbReference type="eggNOG" id="KOG0537">
    <property type="taxonomic scope" value="Eukaryota"/>
</dbReference>
<sequence length="86" mass="9483">MAEKVYTFEEVVKHNNNHDCWLIISGKVYDVTAFLADHPGGDETLLESTGKDATGDFEDVGHSKDAKDKMKGLLIGDFDESTLPPQ</sequence>
<keyword evidence="7" id="KW-0492">Microsome</keyword>
<dbReference type="InterPro" id="IPR018506">
    <property type="entry name" value="Cyt_B5_heme-BS"/>
</dbReference>
<dbReference type="Pfam" id="PF00173">
    <property type="entry name" value="Cyt-b5"/>
    <property type="match status" value="1"/>
</dbReference>
<dbReference type="PROSITE" id="PS50255">
    <property type="entry name" value="CYTOCHROME_B5_2"/>
    <property type="match status" value="1"/>
</dbReference>
<feature type="domain" description="Cytochrome b5 heme-binding" evidence="14">
    <location>
        <begin position="3"/>
        <end position="79"/>
    </location>
</feature>
<evidence type="ECO:0000259" key="14">
    <source>
        <dbReference type="PROSITE" id="PS50255"/>
    </source>
</evidence>
<evidence type="ECO:0000256" key="8">
    <source>
        <dbReference type="ARBA" id="ARBA00023004"/>
    </source>
</evidence>
<protein>
    <recommendedName>
        <fullName evidence="14">Cytochrome b5 heme-binding domain-containing protein</fullName>
    </recommendedName>
</protein>
<name>A0A022RTL6_ERYGU</name>
<dbReference type="InterPro" id="IPR036400">
    <property type="entry name" value="Cyt_B5-like_heme/steroid_sf"/>
</dbReference>
<evidence type="ECO:0000313" key="15">
    <source>
        <dbReference type="EMBL" id="EYU42285.1"/>
    </source>
</evidence>
<dbReference type="GO" id="GO:0005789">
    <property type="term" value="C:endoplasmic reticulum membrane"/>
    <property type="evidence" value="ECO:0007669"/>
    <property type="project" value="UniProtKB-SubCell"/>
</dbReference>
<comment type="similarity">
    <text evidence="11 12">Belongs to the cytochrome b5 family.</text>
</comment>
<evidence type="ECO:0000256" key="4">
    <source>
        <dbReference type="ARBA" id="ARBA00022692"/>
    </source>
</evidence>
<gene>
    <name evidence="15" type="ORF">MIMGU_mgv1a017250mg</name>
</gene>
<dbReference type="PROSITE" id="PS00191">
    <property type="entry name" value="CYTOCHROME_B5_1"/>
    <property type="match status" value="1"/>
</dbReference>
<evidence type="ECO:0000256" key="5">
    <source>
        <dbReference type="ARBA" id="ARBA00022723"/>
    </source>
</evidence>
<comment type="subcellular location">
    <subcellularLocation>
        <location evidence="1">Endoplasmic reticulum membrane</location>
        <topology evidence="1">Single-pass membrane protein</topology>
        <orientation evidence="1">Cytoplasmic side</orientation>
    </subcellularLocation>
    <subcellularLocation>
        <location evidence="10">Microsome membrane</location>
        <topology evidence="10">Single-pass membrane protein</topology>
        <orientation evidence="10">Cytoplasmic side</orientation>
    </subcellularLocation>
</comment>
<keyword evidence="16" id="KW-1185">Reference proteome</keyword>
<keyword evidence="6" id="KW-0256">Endoplasmic reticulum</keyword>
<evidence type="ECO:0000256" key="3">
    <source>
        <dbReference type="ARBA" id="ARBA00022617"/>
    </source>
</evidence>
<organism evidence="15 16">
    <name type="scientific">Erythranthe guttata</name>
    <name type="common">Yellow monkey flower</name>
    <name type="synonym">Mimulus guttatus</name>
    <dbReference type="NCBI Taxonomy" id="4155"/>
    <lineage>
        <taxon>Eukaryota</taxon>
        <taxon>Viridiplantae</taxon>
        <taxon>Streptophyta</taxon>
        <taxon>Embryophyta</taxon>
        <taxon>Tracheophyta</taxon>
        <taxon>Spermatophyta</taxon>
        <taxon>Magnoliopsida</taxon>
        <taxon>eudicotyledons</taxon>
        <taxon>Gunneridae</taxon>
        <taxon>Pentapetalae</taxon>
        <taxon>asterids</taxon>
        <taxon>lamiids</taxon>
        <taxon>Lamiales</taxon>
        <taxon>Phrymaceae</taxon>
        <taxon>Erythranthe</taxon>
    </lineage>
</organism>
<evidence type="ECO:0000256" key="10">
    <source>
        <dbReference type="ARBA" id="ARBA00037877"/>
    </source>
</evidence>
<keyword evidence="5 12" id="KW-0479">Metal-binding</keyword>
<evidence type="ECO:0000256" key="11">
    <source>
        <dbReference type="ARBA" id="ARBA00038168"/>
    </source>
</evidence>
<keyword evidence="3 12" id="KW-0349">Heme</keyword>
<evidence type="ECO:0000256" key="7">
    <source>
        <dbReference type="ARBA" id="ARBA00022848"/>
    </source>
</evidence>
<feature type="region of interest" description="Disordered" evidence="13">
    <location>
        <begin position="42"/>
        <end position="64"/>
    </location>
</feature>
<dbReference type="PhylomeDB" id="A0A022RTL6"/>
<dbReference type="STRING" id="4155.A0A022RTL6"/>
<reference evidence="15 16" key="1">
    <citation type="journal article" date="2013" name="Proc. Natl. Acad. Sci. U.S.A.">
        <title>Fine-scale variation in meiotic recombination in Mimulus inferred from population shotgun sequencing.</title>
        <authorList>
            <person name="Hellsten U."/>
            <person name="Wright K.M."/>
            <person name="Jenkins J."/>
            <person name="Shu S."/>
            <person name="Yuan Y."/>
            <person name="Wessler S.R."/>
            <person name="Schmutz J."/>
            <person name="Willis J.H."/>
            <person name="Rokhsar D.S."/>
        </authorList>
    </citation>
    <scope>NUCLEOTIDE SEQUENCE [LARGE SCALE GENOMIC DNA]</scope>
    <source>
        <strain evidence="16">cv. DUN x IM62</strain>
    </source>
</reference>
<feature type="compositionally biased region" description="Basic and acidic residues" evidence="13">
    <location>
        <begin position="49"/>
        <end position="64"/>
    </location>
</feature>
<dbReference type="GO" id="GO:0046872">
    <property type="term" value="F:metal ion binding"/>
    <property type="evidence" value="ECO:0007669"/>
    <property type="project" value="UniProtKB-UniRule"/>
</dbReference>
<dbReference type="PANTHER" id="PTHR19359">
    <property type="entry name" value="CYTOCHROME B5"/>
    <property type="match status" value="1"/>
</dbReference>
<dbReference type="KEGG" id="egt:105952378"/>
<evidence type="ECO:0000313" key="16">
    <source>
        <dbReference type="Proteomes" id="UP000030748"/>
    </source>
</evidence>
<dbReference type="OMA" id="VESAPYQ"/>
<evidence type="ECO:0000256" key="1">
    <source>
        <dbReference type="ARBA" id="ARBA00004131"/>
    </source>
</evidence>
<dbReference type="InterPro" id="IPR050668">
    <property type="entry name" value="Cytochrome_b5"/>
</dbReference>
<evidence type="ECO:0000256" key="6">
    <source>
        <dbReference type="ARBA" id="ARBA00022824"/>
    </source>
</evidence>
<dbReference type="Proteomes" id="UP000030748">
    <property type="component" value="Unassembled WGS sequence"/>
</dbReference>
<dbReference type="PANTHER" id="PTHR19359:SF135">
    <property type="entry name" value="CYTOCHROME B5 ISOFORM E"/>
    <property type="match status" value="1"/>
</dbReference>
<dbReference type="FunFam" id="3.10.120.10:FF:000002">
    <property type="entry name" value="Cytochrome b5 type B"/>
    <property type="match status" value="1"/>
</dbReference>
<evidence type="ECO:0000256" key="9">
    <source>
        <dbReference type="ARBA" id="ARBA00023136"/>
    </source>
</evidence>
<dbReference type="Gene3D" id="3.10.120.10">
    <property type="entry name" value="Cytochrome b5-like heme/steroid binding domain"/>
    <property type="match status" value="1"/>
</dbReference>
<keyword evidence="4" id="KW-0812">Transmembrane</keyword>
<dbReference type="PRINTS" id="PR00363">
    <property type="entry name" value="CYTOCHROMEB5"/>
</dbReference>
<dbReference type="AlphaFoldDB" id="A0A022RTL6"/>
<keyword evidence="8 12" id="KW-0408">Iron</keyword>
<evidence type="ECO:0000256" key="2">
    <source>
        <dbReference type="ARBA" id="ARBA00022448"/>
    </source>
</evidence>
<dbReference type="SUPFAM" id="SSF55856">
    <property type="entry name" value="Cytochrome b5-like heme/steroid binding domain"/>
    <property type="match status" value="1"/>
</dbReference>
<keyword evidence="9" id="KW-0472">Membrane</keyword>
<proteinExistence type="inferred from homology"/>
<dbReference type="GO" id="GO:0016020">
    <property type="term" value="C:membrane"/>
    <property type="evidence" value="ECO:0000318"/>
    <property type="project" value="GO_Central"/>
</dbReference>
<dbReference type="SMART" id="SM01117">
    <property type="entry name" value="Cyt-b5"/>
    <property type="match status" value="1"/>
</dbReference>
<keyword evidence="2" id="KW-0813">Transport</keyword>
<dbReference type="EMBL" id="KI630297">
    <property type="protein sequence ID" value="EYU42285.1"/>
    <property type="molecule type" value="Genomic_DNA"/>
</dbReference>